<sequence>MAGKRKRANGTFEYVFKRAGVLDKPLYFTFTDEAEGDAFAANLDKLLASGIVPTQYQPTATTQTLGQLIADYTRDAHPSHKDLAELRTVDKTRGTTPLTAINAAWVDDWISVLKRVDRVAPDTIRAKVGALARCCDWGMRLKKLELPDHPFRTLPNGYSQYTKLDAQLAGEKRVDVARDRRLERGEHERIMAMLDAGVLPRKQRPLQLAHVPALRCLYLLATETAMRLSEMYTLTVDQVALDRRTVFLDRTKNGDKRQVPLSTVAVAALQDYLALRQIPDGLPADQLFPWWDGDHGTRARHRVTDYLSKLWVNIFDAAGCDGLKFHDLRHEATSRLFERTRLSEMEIMKITGHKDIKMLARYANLRGSVLSERLW</sequence>
<evidence type="ECO:0000256" key="1">
    <source>
        <dbReference type="ARBA" id="ARBA00022908"/>
    </source>
</evidence>
<dbReference type="InterPro" id="IPR011010">
    <property type="entry name" value="DNA_brk_join_enz"/>
</dbReference>
<dbReference type="SUPFAM" id="SSF56349">
    <property type="entry name" value="DNA breaking-rejoining enzymes"/>
    <property type="match status" value="1"/>
</dbReference>
<dbReference type="RefSeq" id="WP_147914369.1">
    <property type="nucleotide sequence ID" value="NZ_JBHUEJ010000002.1"/>
</dbReference>
<evidence type="ECO:0000313" key="5">
    <source>
        <dbReference type="Proteomes" id="UP001597304"/>
    </source>
</evidence>
<evidence type="ECO:0000313" key="4">
    <source>
        <dbReference type="EMBL" id="MFD1709049.1"/>
    </source>
</evidence>
<dbReference type="InterPro" id="IPR002104">
    <property type="entry name" value="Integrase_catalytic"/>
</dbReference>
<keyword evidence="2" id="KW-0233">DNA recombination</keyword>
<keyword evidence="5" id="KW-1185">Reference proteome</keyword>
<dbReference type="Gene3D" id="1.10.443.10">
    <property type="entry name" value="Intergrase catalytic core"/>
    <property type="match status" value="1"/>
</dbReference>
<dbReference type="PROSITE" id="PS51898">
    <property type="entry name" value="TYR_RECOMBINASE"/>
    <property type="match status" value="1"/>
</dbReference>
<dbReference type="InterPro" id="IPR013762">
    <property type="entry name" value="Integrase-like_cat_sf"/>
</dbReference>
<organism evidence="4 5">
    <name type="scientific">Ottowia flava</name>
    <dbReference type="NCBI Taxonomy" id="2675430"/>
    <lineage>
        <taxon>Bacteria</taxon>
        <taxon>Pseudomonadati</taxon>
        <taxon>Pseudomonadota</taxon>
        <taxon>Betaproteobacteria</taxon>
        <taxon>Burkholderiales</taxon>
        <taxon>Comamonadaceae</taxon>
        <taxon>Ottowia</taxon>
    </lineage>
</organism>
<dbReference type="Pfam" id="PF00589">
    <property type="entry name" value="Phage_integrase"/>
    <property type="match status" value="1"/>
</dbReference>
<dbReference type="EMBL" id="JBHUEJ010000002">
    <property type="protein sequence ID" value="MFD1709049.1"/>
    <property type="molecule type" value="Genomic_DNA"/>
</dbReference>
<gene>
    <name evidence="4" type="ORF">ACFSF0_00360</name>
</gene>
<name>A0ABW4KLP1_9BURK</name>
<evidence type="ECO:0000259" key="3">
    <source>
        <dbReference type="PROSITE" id="PS51898"/>
    </source>
</evidence>
<reference evidence="5" key="1">
    <citation type="journal article" date="2019" name="Int. J. Syst. Evol. Microbiol.">
        <title>The Global Catalogue of Microorganisms (GCM) 10K type strain sequencing project: providing services to taxonomists for standard genome sequencing and annotation.</title>
        <authorList>
            <consortium name="The Broad Institute Genomics Platform"/>
            <consortium name="The Broad Institute Genome Sequencing Center for Infectious Disease"/>
            <person name="Wu L."/>
            <person name="Ma J."/>
        </authorList>
    </citation>
    <scope>NUCLEOTIDE SEQUENCE [LARGE SCALE GENOMIC DNA]</scope>
    <source>
        <strain evidence="5">LMG 29247</strain>
    </source>
</reference>
<dbReference type="PANTHER" id="PTHR30349">
    <property type="entry name" value="PHAGE INTEGRASE-RELATED"/>
    <property type="match status" value="1"/>
</dbReference>
<feature type="domain" description="Tyr recombinase" evidence="3">
    <location>
        <begin position="180"/>
        <end position="375"/>
    </location>
</feature>
<comment type="caution">
    <text evidence="4">The sequence shown here is derived from an EMBL/GenBank/DDBJ whole genome shotgun (WGS) entry which is preliminary data.</text>
</comment>
<dbReference type="InterPro" id="IPR050090">
    <property type="entry name" value="Tyrosine_recombinase_XerCD"/>
</dbReference>
<evidence type="ECO:0000256" key="2">
    <source>
        <dbReference type="ARBA" id="ARBA00023172"/>
    </source>
</evidence>
<protein>
    <submittedName>
        <fullName evidence="4">Site-specific integrase</fullName>
    </submittedName>
</protein>
<dbReference type="PANTHER" id="PTHR30349:SF94">
    <property type="entry name" value="INTEGRASE_RECOMBINASE HI_1414-RELATED"/>
    <property type="match status" value="1"/>
</dbReference>
<keyword evidence="1" id="KW-0229">DNA integration</keyword>
<proteinExistence type="predicted"/>
<dbReference type="Proteomes" id="UP001597304">
    <property type="component" value="Unassembled WGS sequence"/>
</dbReference>
<accession>A0ABW4KLP1</accession>
<dbReference type="CDD" id="cd00796">
    <property type="entry name" value="INT_Rci_Hp1_C"/>
    <property type="match status" value="1"/>
</dbReference>